<proteinExistence type="predicted"/>
<name>A0A843XSR9_COLES</name>
<dbReference type="AlphaFoldDB" id="A0A843XSR9"/>
<organism evidence="1 2">
    <name type="scientific">Colocasia esculenta</name>
    <name type="common">Wild taro</name>
    <name type="synonym">Arum esculentum</name>
    <dbReference type="NCBI Taxonomy" id="4460"/>
    <lineage>
        <taxon>Eukaryota</taxon>
        <taxon>Viridiplantae</taxon>
        <taxon>Streptophyta</taxon>
        <taxon>Embryophyta</taxon>
        <taxon>Tracheophyta</taxon>
        <taxon>Spermatophyta</taxon>
        <taxon>Magnoliopsida</taxon>
        <taxon>Liliopsida</taxon>
        <taxon>Araceae</taxon>
        <taxon>Aroideae</taxon>
        <taxon>Colocasieae</taxon>
        <taxon>Colocasia</taxon>
    </lineage>
</organism>
<reference evidence="1" key="1">
    <citation type="submission" date="2017-07" db="EMBL/GenBank/DDBJ databases">
        <title>Taro Niue Genome Assembly and Annotation.</title>
        <authorList>
            <person name="Atibalentja N."/>
            <person name="Keating K."/>
            <person name="Fields C.J."/>
        </authorList>
    </citation>
    <scope>NUCLEOTIDE SEQUENCE</scope>
    <source>
        <strain evidence="1">Niue_2</strain>
        <tissue evidence="1">Leaf</tissue>
    </source>
</reference>
<sequence length="202" mass="22491">MDIIWPNNERKLENAGKFVTLIRLKLGRGNLSWIGMQSCILGNPNLCLTMVGGFLKTHTLYGRKKPSLDRKLLCQNRSLAFLVIVGLLKHHGCLNTLHQTVGMSFRTCWGRGEKFLVAGEKEIIHTKPFFFPVVSAAICTDHLLEVDQSVDTLSQHSPEGVLGRSLVSTLPDLVSTLPDQFCPKGDYEVQEEEQVEDGNASE</sequence>
<comment type="caution">
    <text evidence="1">The sequence shown here is derived from an EMBL/GenBank/DDBJ whole genome shotgun (WGS) entry which is preliminary data.</text>
</comment>
<evidence type="ECO:0000313" key="2">
    <source>
        <dbReference type="Proteomes" id="UP000652761"/>
    </source>
</evidence>
<keyword evidence="2" id="KW-1185">Reference proteome</keyword>
<dbReference type="Proteomes" id="UP000652761">
    <property type="component" value="Unassembled WGS sequence"/>
</dbReference>
<dbReference type="EMBL" id="NMUH01014991">
    <property type="protein sequence ID" value="MQM23088.1"/>
    <property type="molecule type" value="Genomic_DNA"/>
</dbReference>
<gene>
    <name evidence="1" type="ORF">Taro_056149</name>
</gene>
<evidence type="ECO:0000313" key="1">
    <source>
        <dbReference type="EMBL" id="MQM23088.1"/>
    </source>
</evidence>
<protein>
    <submittedName>
        <fullName evidence="1">Uncharacterized protein</fullName>
    </submittedName>
</protein>
<accession>A0A843XSR9</accession>